<sequence>MPGAKLAIIMGETLDEKAKVRIMASPNTIMEIVISRVRNSINNSFFKSVKNIKDFP</sequence>
<proteinExistence type="predicted"/>
<accession>A0A161K8E5</accession>
<dbReference type="AlphaFoldDB" id="A0A161K8E5"/>
<reference evidence="1" key="1">
    <citation type="submission" date="2015-10" db="EMBL/GenBank/DDBJ databases">
        <authorList>
            <person name="Gilbert D.G."/>
        </authorList>
    </citation>
    <scope>NUCLEOTIDE SEQUENCE</scope>
</reference>
<protein>
    <submittedName>
        <fullName evidence="1">Uncharacterized protein</fullName>
    </submittedName>
</protein>
<dbReference type="EMBL" id="FAXC01000015">
    <property type="protein sequence ID" value="CUV08151.1"/>
    <property type="molecule type" value="Genomic_DNA"/>
</dbReference>
<evidence type="ECO:0000313" key="1">
    <source>
        <dbReference type="EMBL" id="CUV08151.1"/>
    </source>
</evidence>
<organism evidence="1">
    <name type="scientific">hydrothermal vent metagenome</name>
    <dbReference type="NCBI Taxonomy" id="652676"/>
    <lineage>
        <taxon>unclassified sequences</taxon>
        <taxon>metagenomes</taxon>
        <taxon>ecological metagenomes</taxon>
    </lineage>
</organism>
<name>A0A161K8E5_9ZZZZ</name>
<gene>
    <name evidence="1" type="ORF">MGWOODY_Mmi2247</name>
</gene>